<keyword evidence="1" id="KW-0378">Hydrolase</keyword>
<dbReference type="SUPFAM" id="SSF53474">
    <property type="entry name" value="alpha/beta-Hydrolases"/>
    <property type="match status" value="1"/>
</dbReference>
<keyword evidence="4" id="KW-1185">Reference proteome</keyword>
<accession>A0AAU9WX24</accession>
<dbReference type="PANTHER" id="PTHR48081:SF33">
    <property type="entry name" value="KYNURENINE FORMAMIDASE"/>
    <property type="match status" value="1"/>
</dbReference>
<dbReference type="Proteomes" id="UP001159428">
    <property type="component" value="Unassembled WGS sequence"/>
</dbReference>
<evidence type="ECO:0000313" key="3">
    <source>
        <dbReference type="EMBL" id="CAH3128494.1"/>
    </source>
</evidence>
<organism evidence="3 4">
    <name type="scientific">Pocillopora meandrina</name>
    <dbReference type="NCBI Taxonomy" id="46732"/>
    <lineage>
        <taxon>Eukaryota</taxon>
        <taxon>Metazoa</taxon>
        <taxon>Cnidaria</taxon>
        <taxon>Anthozoa</taxon>
        <taxon>Hexacorallia</taxon>
        <taxon>Scleractinia</taxon>
        <taxon>Astrocoeniina</taxon>
        <taxon>Pocilloporidae</taxon>
        <taxon>Pocillopora</taxon>
    </lineage>
</organism>
<dbReference type="AlphaFoldDB" id="A0AAU9WX24"/>
<proteinExistence type="predicted"/>
<dbReference type="Gene3D" id="3.40.50.1820">
    <property type="entry name" value="alpha/beta hydrolase"/>
    <property type="match status" value="1"/>
</dbReference>
<dbReference type="InterPro" id="IPR013094">
    <property type="entry name" value="AB_hydrolase_3"/>
</dbReference>
<dbReference type="Pfam" id="PF07859">
    <property type="entry name" value="Abhydrolase_3"/>
    <property type="match status" value="1"/>
</dbReference>
<name>A0AAU9WX24_9CNID</name>
<dbReference type="InterPro" id="IPR050300">
    <property type="entry name" value="GDXG_lipolytic_enzyme"/>
</dbReference>
<comment type="caution">
    <text evidence="3">The sequence shown here is derived from an EMBL/GenBank/DDBJ whole genome shotgun (WGS) entry which is preliminary data.</text>
</comment>
<dbReference type="GO" id="GO:0004061">
    <property type="term" value="F:arylformamidase activity"/>
    <property type="evidence" value="ECO:0007669"/>
    <property type="project" value="TreeGrafter"/>
</dbReference>
<feature type="domain" description="Alpha/beta hydrolase fold-3" evidence="2">
    <location>
        <begin position="86"/>
        <end position="173"/>
    </location>
</feature>
<protein>
    <recommendedName>
        <fullName evidence="2">Alpha/beta hydrolase fold-3 domain-containing protein</fullName>
    </recommendedName>
</protein>
<evidence type="ECO:0000313" key="4">
    <source>
        <dbReference type="Proteomes" id="UP001159428"/>
    </source>
</evidence>
<dbReference type="InterPro" id="IPR029058">
    <property type="entry name" value="AB_hydrolase_fold"/>
</dbReference>
<evidence type="ECO:0000256" key="1">
    <source>
        <dbReference type="ARBA" id="ARBA00022801"/>
    </source>
</evidence>
<dbReference type="PANTHER" id="PTHR48081">
    <property type="entry name" value="AB HYDROLASE SUPERFAMILY PROTEIN C4A8.06C"/>
    <property type="match status" value="1"/>
</dbReference>
<dbReference type="EMBL" id="CALNXJ010000023">
    <property type="protein sequence ID" value="CAH3128494.1"/>
    <property type="molecule type" value="Genomic_DNA"/>
</dbReference>
<gene>
    <name evidence="3" type="ORF">PMEA_00013495</name>
</gene>
<evidence type="ECO:0000259" key="2">
    <source>
        <dbReference type="Pfam" id="PF07859"/>
    </source>
</evidence>
<sequence length="224" mass="25126">MSEEEKECLAHYYSPSMWNKRMDPGEVVDYHVNICTSHSENVCKNSHWEPSVCYGEKKAKMDICYPSQENYDTAVNGSGGICAPVVLFVHGGYWQAGSRKTYSFVSKSWTKAGCVAAVVGYNLAPEASLHQMVSEIKSAVKYINTRFPKSKLFFCGHSAGAHLCAMMMVSDWSKDPSIPQAIHGIAWFRPEFHRQAKEFVEILKIHNVQCSLLELPGVDHLLKS</sequence>
<reference evidence="3 4" key="1">
    <citation type="submission" date="2022-05" db="EMBL/GenBank/DDBJ databases">
        <authorList>
            <consortium name="Genoscope - CEA"/>
            <person name="William W."/>
        </authorList>
    </citation>
    <scope>NUCLEOTIDE SEQUENCE [LARGE SCALE GENOMIC DNA]</scope>
</reference>